<feature type="compositionally biased region" description="Polar residues" evidence="2">
    <location>
        <begin position="448"/>
        <end position="469"/>
    </location>
</feature>
<dbReference type="EMBL" id="VDLU01000004">
    <property type="protein sequence ID" value="TNJ27032.1"/>
    <property type="molecule type" value="Genomic_DNA"/>
</dbReference>
<keyword evidence="4" id="KW-1185">Reference proteome</keyword>
<comment type="caution">
    <text evidence="3">The sequence shown here is derived from an EMBL/GenBank/DDBJ whole genome shotgun (WGS) entry which is preliminary data.</text>
</comment>
<evidence type="ECO:0000313" key="3">
    <source>
        <dbReference type="EMBL" id="TNJ27032.1"/>
    </source>
</evidence>
<feature type="region of interest" description="Disordered" evidence="2">
    <location>
        <begin position="572"/>
        <end position="597"/>
    </location>
</feature>
<evidence type="ECO:0000256" key="2">
    <source>
        <dbReference type="SAM" id="MobiDB-lite"/>
    </source>
</evidence>
<dbReference type="VEuPathDB" id="GiardiaDB:GMRT_14648"/>
<dbReference type="Proteomes" id="UP000315496">
    <property type="component" value="Chromosome 4"/>
</dbReference>
<reference evidence="3 4" key="1">
    <citation type="submission" date="2019-05" db="EMBL/GenBank/DDBJ databases">
        <title>The compact genome of Giardia muris reveals important steps in the evolution of intestinal protozoan parasites.</title>
        <authorList>
            <person name="Xu F."/>
            <person name="Jimenez-Gonzalez A."/>
            <person name="Einarsson E."/>
            <person name="Astvaldsson A."/>
            <person name="Peirasmaki D."/>
            <person name="Eckmann L."/>
            <person name="Andersson J.O."/>
            <person name="Svard S.G."/>
            <person name="Jerlstrom-Hultqvist J."/>
        </authorList>
    </citation>
    <scope>NUCLEOTIDE SEQUENCE [LARGE SCALE GENOMIC DNA]</scope>
    <source>
        <strain evidence="3 4">Roberts-Thomson</strain>
    </source>
</reference>
<feature type="compositionally biased region" description="Polar residues" evidence="2">
    <location>
        <begin position="137"/>
        <end position="146"/>
    </location>
</feature>
<gene>
    <name evidence="3" type="ORF">GMRT_14648</name>
</gene>
<sequence>MPVESRAEQAVLSPANLAVLRNTLGSDVTRMQDALNDRGQNPAVYEQIRAVVQQNQRLLGILSNIEQRFAQDPAHVDPQDRNRYSTIVGYVLRNHPEIESALQYEPQHKALFQSVDVGRVNIGSIVEQRATGGPDTLSPQTATPLSISCPPKAASAHVSRLRGSMDLDHPDTKAPTDLRPNLQDIADSDLFLAEIMHTTPSIRASESFLTEPIYDTHGALIEPNPRHARQVLYELAKQYREQLLAAKDGKLAALQAENAALKTNLHAALTEITDLKARLSSSAGRLSIQEDFLTAENTALKETITRKSADASQLAQEMQALRAEVADLKCARENLTQLTSVLLQERQALQNEIIQGSRANGDVSRETSLERIEAMCRHAAALEQQIQTQPARTDLCDTFMAKLELTIQTYETMLGRVKQLTGAQLNDLSVTLSPHASMVSILGVPENGGTTIARQGREPNSLSTGQQSHQDPERTKSQPRSTRSPTRSKSGTTGRNGRQVSPDVLVYEVVRVLTELGPRAPALQRVGPREWIVEKNGIVISVNLNSSGIVVVESEGGVPLVQFLKRMHDVPARLGTPGSRSPRRPRTSSVSTRSPGFNALSMFDTARKIMDKH</sequence>
<feature type="compositionally biased region" description="Low complexity" evidence="2">
    <location>
        <begin position="478"/>
        <end position="495"/>
    </location>
</feature>
<evidence type="ECO:0000256" key="1">
    <source>
        <dbReference type="SAM" id="Coils"/>
    </source>
</evidence>
<dbReference type="OrthoDB" id="10254843at2759"/>
<proteinExistence type="predicted"/>
<feature type="region of interest" description="Disordered" evidence="2">
    <location>
        <begin position="129"/>
        <end position="150"/>
    </location>
</feature>
<accession>A0A4Z1SMT5</accession>
<feature type="coiled-coil region" evidence="1">
    <location>
        <begin position="244"/>
        <end position="278"/>
    </location>
</feature>
<keyword evidence="1" id="KW-0175">Coiled coil</keyword>
<evidence type="ECO:0000313" key="4">
    <source>
        <dbReference type="Proteomes" id="UP000315496"/>
    </source>
</evidence>
<name>A0A4Z1SMT5_GIAMU</name>
<feature type="region of interest" description="Disordered" evidence="2">
    <location>
        <begin position="443"/>
        <end position="500"/>
    </location>
</feature>
<organism evidence="3 4">
    <name type="scientific">Giardia muris</name>
    <dbReference type="NCBI Taxonomy" id="5742"/>
    <lineage>
        <taxon>Eukaryota</taxon>
        <taxon>Metamonada</taxon>
        <taxon>Diplomonadida</taxon>
        <taxon>Hexamitidae</taxon>
        <taxon>Giardiinae</taxon>
        <taxon>Giardia</taxon>
    </lineage>
</organism>
<dbReference type="AlphaFoldDB" id="A0A4Z1SMT5"/>
<feature type="coiled-coil region" evidence="1">
    <location>
        <begin position="304"/>
        <end position="352"/>
    </location>
</feature>
<protein>
    <submittedName>
        <fullName evidence="3">Uncharacterized protein</fullName>
    </submittedName>
</protein>
<feature type="compositionally biased region" description="Low complexity" evidence="2">
    <location>
        <begin position="587"/>
        <end position="596"/>
    </location>
</feature>